<dbReference type="STRING" id="1307763.L21SP4_00926"/>
<dbReference type="RefSeq" id="WP_144413754.1">
    <property type="nucleotide sequence ID" value="NZ_CP010904.1"/>
</dbReference>
<accession>A0A0G3ED00</accession>
<dbReference type="Proteomes" id="UP000035268">
    <property type="component" value="Chromosome"/>
</dbReference>
<organism evidence="1 2">
    <name type="scientific">Kiritimatiella glycovorans</name>
    <dbReference type="NCBI Taxonomy" id="1307763"/>
    <lineage>
        <taxon>Bacteria</taxon>
        <taxon>Pseudomonadati</taxon>
        <taxon>Kiritimatiellota</taxon>
        <taxon>Kiritimatiellia</taxon>
        <taxon>Kiritimatiellales</taxon>
        <taxon>Kiritimatiellaceae</taxon>
        <taxon>Kiritimatiella</taxon>
    </lineage>
</organism>
<dbReference type="EMBL" id="CP010904">
    <property type="protein sequence ID" value="AKJ64188.1"/>
    <property type="molecule type" value="Genomic_DNA"/>
</dbReference>
<protein>
    <submittedName>
        <fullName evidence="1">Uncharacterized protein</fullName>
    </submittedName>
</protein>
<name>A0A0G3ED00_9BACT</name>
<dbReference type="OrthoDB" id="32968at2"/>
<reference evidence="1 2" key="2">
    <citation type="journal article" date="2016" name="ISME J.">
        <title>Characterization of the first cultured representative of Verrucomicrobia subdivision 5 indicates the proposal of a novel phylum.</title>
        <authorList>
            <person name="Spring S."/>
            <person name="Bunk B."/>
            <person name="Sproer C."/>
            <person name="Schumann P."/>
            <person name="Rohde M."/>
            <person name="Tindall B.J."/>
            <person name="Klenk H.P."/>
        </authorList>
    </citation>
    <scope>NUCLEOTIDE SEQUENCE [LARGE SCALE GENOMIC DNA]</scope>
    <source>
        <strain evidence="1 2">L21-Fru-AB</strain>
    </source>
</reference>
<dbReference type="AlphaFoldDB" id="A0A0G3ED00"/>
<proteinExistence type="predicted"/>
<keyword evidence="2" id="KW-1185">Reference proteome</keyword>
<evidence type="ECO:0000313" key="1">
    <source>
        <dbReference type="EMBL" id="AKJ64188.1"/>
    </source>
</evidence>
<gene>
    <name evidence="1" type="ORF">L21SP4_00926</name>
</gene>
<sequence length="78" mass="8933">MRTTLVLTDPVFKRAKYAAKEDSKQLSMLVNEAVEAYLVEREQRKKSPAPKLDLPTFAMGEAKTDINNRDALYRAMEE</sequence>
<dbReference type="KEGG" id="vbl:L21SP4_00926"/>
<reference evidence="2" key="1">
    <citation type="submission" date="2015-02" db="EMBL/GenBank/DDBJ databases">
        <title>Description and complete genome sequence of the first cultured representative of the subdivision 5 of the Verrucomicrobia phylum.</title>
        <authorList>
            <person name="Spring S."/>
            <person name="Bunk B."/>
            <person name="Sproer C."/>
            <person name="Klenk H.-P."/>
        </authorList>
    </citation>
    <scope>NUCLEOTIDE SEQUENCE [LARGE SCALE GENOMIC DNA]</scope>
    <source>
        <strain evidence="2">L21-Fru-AB</strain>
    </source>
</reference>
<evidence type="ECO:0000313" key="2">
    <source>
        <dbReference type="Proteomes" id="UP000035268"/>
    </source>
</evidence>